<dbReference type="PANTHER" id="PTHR45982:SF1">
    <property type="entry name" value="REGULATOR OF CHROMOSOME CONDENSATION"/>
    <property type="match status" value="1"/>
</dbReference>
<dbReference type="GO" id="GO:0005085">
    <property type="term" value="F:guanyl-nucleotide exchange factor activity"/>
    <property type="evidence" value="ECO:0007669"/>
    <property type="project" value="TreeGrafter"/>
</dbReference>
<dbReference type="PROSITE" id="PS50012">
    <property type="entry name" value="RCC1_3"/>
    <property type="match status" value="3"/>
</dbReference>
<feature type="repeat" description="RCC1" evidence="1">
    <location>
        <begin position="76"/>
        <end position="139"/>
    </location>
</feature>
<dbReference type="Pfam" id="PF00415">
    <property type="entry name" value="RCC1"/>
    <property type="match status" value="1"/>
</dbReference>
<dbReference type="Pfam" id="PF13540">
    <property type="entry name" value="RCC1_2"/>
    <property type="match status" value="2"/>
</dbReference>
<reference evidence="2 3" key="1">
    <citation type="journal article" date="2010" name="Science">
        <title>Genomic analysis of organismal complexity in the multicellular green alga Volvox carteri.</title>
        <authorList>
            <person name="Prochnik S.E."/>
            <person name="Umen J."/>
            <person name="Nedelcu A.M."/>
            <person name="Hallmann A."/>
            <person name="Miller S.M."/>
            <person name="Nishii I."/>
            <person name="Ferris P."/>
            <person name="Kuo A."/>
            <person name="Mitros T."/>
            <person name="Fritz-Laylin L.K."/>
            <person name="Hellsten U."/>
            <person name="Chapman J."/>
            <person name="Simakov O."/>
            <person name="Rensing S.A."/>
            <person name="Terry A."/>
            <person name="Pangilinan J."/>
            <person name="Kapitonov V."/>
            <person name="Jurka J."/>
            <person name="Salamov A."/>
            <person name="Shapiro H."/>
            <person name="Schmutz J."/>
            <person name="Grimwood J."/>
            <person name="Lindquist E."/>
            <person name="Lucas S."/>
            <person name="Grigoriev I.V."/>
            <person name="Schmitt R."/>
            <person name="Kirk D."/>
            <person name="Rokhsar D.S."/>
        </authorList>
    </citation>
    <scope>NUCLEOTIDE SEQUENCE [LARGE SCALE GENOMIC DNA]</scope>
    <source>
        <strain evidence="3">f. Nagariensis / Eve</strain>
    </source>
</reference>
<evidence type="ECO:0000256" key="1">
    <source>
        <dbReference type="PROSITE-ProRule" id="PRU00235"/>
    </source>
</evidence>
<protein>
    <submittedName>
        <fullName evidence="2">Uncharacterized protein</fullName>
    </submittedName>
</protein>
<dbReference type="InterPro" id="IPR051553">
    <property type="entry name" value="Ran_GTPase-activating"/>
</dbReference>
<dbReference type="RefSeq" id="XP_002950868.1">
    <property type="nucleotide sequence ID" value="XM_002950822.1"/>
</dbReference>
<feature type="repeat" description="RCC1" evidence="1">
    <location>
        <begin position="223"/>
        <end position="282"/>
    </location>
</feature>
<dbReference type="AlphaFoldDB" id="D8TWP2"/>
<name>D8TWP2_VOLCA</name>
<dbReference type="Proteomes" id="UP000001058">
    <property type="component" value="Unassembled WGS sequence"/>
</dbReference>
<dbReference type="OrthoDB" id="538768at2759"/>
<sequence>MWLAGATEAVGDFLLAVNGGVGCMARTSRVVLQCWGRDINPIRSGSLYMVDVGSGFTVQAITMGWTHTCVLLKPGGVVKCWGGNWYGQLGLGHGTDTASSGSQGSNQTMPAAALASPGSLVVATALEAGQYHTCAILGPEGRVKCWGCVHEVSHLAHYISIFIFHIYSMNNLGQLGLGDNVNRGTDPAQMGAALPFVDLGPGLAAVALAAGDAHTCAVLQPGGRVKCWGSNTAGQLGLGDNRTRGLQPTDMGAALPFVDLGPGLYATAIAAGLDYTCALLQPGGRVKCWGANGGGQLGLGDNRTRGLQPTDMGAALPFVDLGPGLNATAIAAGLHHTCALLQPGSFLKCWGVDYDDQLGRGVRRVVNGPAVQRTDSIGDEPGEMGASLQPVVLSPDVTRVKAVAVSPALTCAVVDTLTQAEQVKCWGRYVSDIPPDAIRGNPDKQLVYKPGLGAIGDVSEDIKRSPLLECIRWVRQLTTTIGRFGTMFCLIAMLPENFEQKGSLLMLVQQDM</sequence>
<dbReference type="PANTHER" id="PTHR45982">
    <property type="entry name" value="REGULATOR OF CHROMOSOME CONDENSATION"/>
    <property type="match status" value="1"/>
</dbReference>
<keyword evidence="3" id="KW-1185">Reference proteome</keyword>
<dbReference type="STRING" id="3068.D8TWP2"/>
<dbReference type="InParanoid" id="D8TWP2"/>
<evidence type="ECO:0000313" key="2">
    <source>
        <dbReference type="EMBL" id="EFJ48183.1"/>
    </source>
</evidence>
<gene>
    <name evidence="2" type="ORF">VOLCADRAFT_91297</name>
</gene>
<dbReference type="GeneID" id="9618291"/>
<organism evidence="3">
    <name type="scientific">Volvox carteri f. nagariensis</name>
    <dbReference type="NCBI Taxonomy" id="3068"/>
    <lineage>
        <taxon>Eukaryota</taxon>
        <taxon>Viridiplantae</taxon>
        <taxon>Chlorophyta</taxon>
        <taxon>core chlorophytes</taxon>
        <taxon>Chlorophyceae</taxon>
        <taxon>CS clade</taxon>
        <taxon>Chlamydomonadales</taxon>
        <taxon>Volvocaceae</taxon>
        <taxon>Volvox</taxon>
    </lineage>
</organism>
<dbReference type="InterPro" id="IPR000408">
    <property type="entry name" value="Reg_chr_condens"/>
</dbReference>
<dbReference type="EMBL" id="GL378341">
    <property type="protein sequence ID" value="EFJ48183.1"/>
    <property type="molecule type" value="Genomic_DNA"/>
</dbReference>
<proteinExistence type="predicted"/>
<dbReference type="InterPro" id="IPR009091">
    <property type="entry name" value="RCC1/BLIP-II"/>
</dbReference>
<evidence type="ECO:0000313" key="3">
    <source>
        <dbReference type="Proteomes" id="UP000001058"/>
    </source>
</evidence>
<dbReference type="KEGG" id="vcn:VOLCADRAFT_91297"/>
<feature type="repeat" description="RCC1" evidence="1">
    <location>
        <begin position="284"/>
        <end position="343"/>
    </location>
</feature>
<dbReference type="eggNOG" id="KOG0941">
    <property type="taxonomic scope" value="Eukaryota"/>
</dbReference>
<accession>D8TWP2</accession>
<dbReference type="GO" id="GO:0005737">
    <property type="term" value="C:cytoplasm"/>
    <property type="evidence" value="ECO:0007669"/>
    <property type="project" value="TreeGrafter"/>
</dbReference>
<dbReference type="SUPFAM" id="SSF50985">
    <property type="entry name" value="RCC1/BLIP-II"/>
    <property type="match status" value="1"/>
</dbReference>
<dbReference type="Gene3D" id="2.130.10.30">
    <property type="entry name" value="Regulator of chromosome condensation 1/beta-lactamase-inhibitor protein II"/>
    <property type="match status" value="2"/>
</dbReference>